<dbReference type="AlphaFoldDB" id="A0A4Q1C518"/>
<protein>
    <submittedName>
        <fullName evidence="2">VCBS repeat-containing protein</fullName>
    </submittedName>
</protein>
<proteinExistence type="predicted"/>
<dbReference type="PANTHER" id="PTHR45460">
    <property type="entry name" value="SIMILAR TO CYSTEINE PROTEINASE"/>
    <property type="match status" value="1"/>
</dbReference>
<evidence type="ECO:0000313" key="2">
    <source>
        <dbReference type="EMBL" id="RXK53534.1"/>
    </source>
</evidence>
<dbReference type="SUPFAM" id="SSF69318">
    <property type="entry name" value="Integrin alpha N-terminal domain"/>
    <property type="match status" value="1"/>
</dbReference>
<dbReference type="Proteomes" id="UP000290218">
    <property type="component" value="Unassembled WGS sequence"/>
</dbReference>
<gene>
    <name evidence="2" type="ORF">ESB00_17730</name>
</gene>
<evidence type="ECO:0000256" key="1">
    <source>
        <dbReference type="ARBA" id="ARBA00022729"/>
    </source>
</evidence>
<dbReference type="InterPro" id="IPR028994">
    <property type="entry name" value="Integrin_alpha_N"/>
</dbReference>
<evidence type="ECO:0000313" key="3">
    <source>
        <dbReference type="Proteomes" id="UP000290218"/>
    </source>
</evidence>
<sequence length="436" mass="47614">MPLPTPPTERLIIATAALACLLVGGCSRQEPVAAPVAAKPAQPGLVDDSRLLVPQTVGAPIGRPPWIAHVNALDLDRDGRTDLVFCEAQDSEVRWLRQTAPGVFEEQLLAASLKAPVHAEAADMDGDGDLDLLVASMGAVFPNNDRIGTIFILENDGRQNFTARAVLENTTRPVDVRAADLDGDGDLDLAVAHFGYDQGEVAWLERTGPWEFRRHVLSELSGSINVCIADFNGDARPDIVALISQQWEEVHLFENQGAGKFGSRRLWGSTNEDYGSSGLTIADLNRDGRTDIIFTNGDGFGPAATPGPRPWHSVQWLENSGDGNYRHHRIAHLPGAYSPIVADLDGDGHPDIIASTAYADWNNRNRNVISLMWFRNDGRARFEPRLLARTPKDQITLAAGDFDGTGRVSLATGGFYIYPPYDAMSRLTLWRRPTRP</sequence>
<comment type="caution">
    <text evidence="2">The sequence shown here is derived from an EMBL/GenBank/DDBJ whole genome shotgun (WGS) entry which is preliminary data.</text>
</comment>
<accession>A0A4Q1C518</accession>
<dbReference type="OrthoDB" id="9816589at2"/>
<name>A0A4Q1C518_9BACT</name>
<reference evidence="2 3" key="1">
    <citation type="submission" date="2019-01" db="EMBL/GenBank/DDBJ databases">
        <title>Lacunisphaera sp. strain TWA-58.</title>
        <authorList>
            <person name="Chen W.-M."/>
        </authorList>
    </citation>
    <scope>NUCLEOTIDE SEQUENCE [LARGE SCALE GENOMIC DNA]</scope>
    <source>
        <strain evidence="2 3">TWA-58</strain>
    </source>
</reference>
<organism evidence="2 3">
    <name type="scientific">Oleiharenicola lentus</name>
    <dbReference type="NCBI Taxonomy" id="2508720"/>
    <lineage>
        <taxon>Bacteria</taxon>
        <taxon>Pseudomonadati</taxon>
        <taxon>Verrucomicrobiota</taxon>
        <taxon>Opitutia</taxon>
        <taxon>Opitutales</taxon>
        <taxon>Opitutaceae</taxon>
        <taxon>Oleiharenicola</taxon>
    </lineage>
</organism>
<dbReference type="Gene3D" id="2.130.10.130">
    <property type="entry name" value="Integrin alpha, N-terminal"/>
    <property type="match status" value="2"/>
</dbReference>
<keyword evidence="3" id="KW-1185">Reference proteome</keyword>
<dbReference type="Pfam" id="PF13517">
    <property type="entry name" value="FG-GAP_3"/>
    <property type="match status" value="4"/>
</dbReference>
<dbReference type="PANTHER" id="PTHR45460:SF2">
    <property type="entry name" value="ALPHA 1,3 GLUCANASE, GH71 FAMILY (EUROFUNG)"/>
    <property type="match status" value="1"/>
</dbReference>
<dbReference type="InterPro" id="IPR013517">
    <property type="entry name" value="FG-GAP"/>
</dbReference>
<dbReference type="RefSeq" id="WP_129049296.1">
    <property type="nucleotide sequence ID" value="NZ_SDHX01000002.1"/>
</dbReference>
<keyword evidence="1" id="KW-0732">Signal</keyword>
<dbReference type="EMBL" id="SDHX01000002">
    <property type="protein sequence ID" value="RXK53534.1"/>
    <property type="molecule type" value="Genomic_DNA"/>
</dbReference>